<comment type="caution">
    <text evidence="3">The sequence shown here is derived from an EMBL/GenBank/DDBJ whole genome shotgun (WGS) entry which is preliminary data.</text>
</comment>
<evidence type="ECO:0000256" key="1">
    <source>
        <dbReference type="SAM" id="MobiDB-lite"/>
    </source>
</evidence>
<dbReference type="EMBL" id="MNUV01000004">
    <property type="protein sequence ID" value="OIO08481.1"/>
    <property type="molecule type" value="Genomic_DNA"/>
</dbReference>
<evidence type="ECO:0000256" key="2">
    <source>
        <dbReference type="SAM" id="Phobius"/>
    </source>
</evidence>
<feature type="compositionally biased region" description="Polar residues" evidence="1">
    <location>
        <begin position="1"/>
        <end position="10"/>
    </location>
</feature>
<sequence length="304" mass="34334">MTQIMQSPNFLGQGGVTKKDGVDVEDDGNKKPKFNFWKEFLEGQTLRAKLAKIGVAFGVAKLVLLVANVIWFYDHSFSVNADLDFAVKTICVFVAAAIILMVADAILKTSGRATKLAFGLFLFVTIAGHYYPAPYYKDGKPTVYVNSRTGDVYQDAYADIQHDARTNRNYFLHPRSNDTCWNDSPKNVELIDLLFKHQRHSSPSSSYNPPSGSILYSISGSPYIFTLKAGQTLNHWVTFQQDRDVHFELSSDSDSCDYFIVYSKNEQYHDEGSLDMKIPDHDPSIFFLKAGKTDQVIIMKLKEY</sequence>
<name>A0A1J4TAV9_9BACT</name>
<feature type="transmembrane region" description="Helical" evidence="2">
    <location>
        <begin position="53"/>
        <end position="73"/>
    </location>
</feature>
<proteinExistence type="predicted"/>
<evidence type="ECO:0000313" key="4">
    <source>
        <dbReference type="Proteomes" id="UP000182860"/>
    </source>
</evidence>
<protein>
    <submittedName>
        <fullName evidence="3">Uncharacterized protein</fullName>
    </submittedName>
</protein>
<gene>
    <name evidence="3" type="ORF">AUJ35_00140</name>
</gene>
<feature type="transmembrane region" description="Helical" evidence="2">
    <location>
        <begin position="113"/>
        <end position="131"/>
    </location>
</feature>
<reference evidence="3 4" key="1">
    <citation type="journal article" date="2016" name="Environ. Microbiol.">
        <title>Genomic resolution of a cold subsurface aquifer community provides metabolic insights for novel microbes adapted to high CO concentrations.</title>
        <authorList>
            <person name="Probst A.J."/>
            <person name="Castelle C.J."/>
            <person name="Singh A."/>
            <person name="Brown C.T."/>
            <person name="Anantharaman K."/>
            <person name="Sharon I."/>
            <person name="Hug L.A."/>
            <person name="Burstein D."/>
            <person name="Emerson J.B."/>
            <person name="Thomas B.C."/>
            <person name="Banfield J.F."/>
        </authorList>
    </citation>
    <scope>NUCLEOTIDE SEQUENCE [LARGE SCALE GENOMIC DNA]</scope>
    <source>
        <strain evidence="3">CG1_02_41_21</strain>
    </source>
</reference>
<dbReference type="Proteomes" id="UP000182860">
    <property type="component" value="Unassembled WGS sequence"/>
</dbReference>
<keyword evidence="2" id="KW-0812">Transmembrane</keyword>
<organism evidence="3 4">
    <name type="scientific">Candidatus Falkowbacteria bacterium CG1_02_41_21</name>
    <dbReference type="NCBI Taxonomy" id="1805147"/>
    <lineage>
        <taxon>Bacteria</taxon>
        <taxon>Candidatus Falkowiibacteriota</taxon>
    </lineage>
</organism>
<keyword evidence="2" id="KW-1133">Transmembrane helix</keyword>
<keyword evidence="2" id="KW-0472">Membrane</keyword>
<dbReference type="AlphaFoldDB" id="A0A1J4TAV9"/>
<evidence type="ECO:0000313" key="3">
    <source>
        <dbReference type="EMBL" id="OIO08481.1"/>
    </source>
</evidence>
<feature type="region of interest" description="Disordered" evidence="1">
    <location>
        <begin position="1"/>
        <end position="24"/>
    </location>
</feature>
<accession>A0A1J4TAV9</accession>
<feature type="transmembrane region" description="Helical" evidence="2">
    <location>
        <begin position="85"/>
        <end position="106"/>
    </location>
</feature>